<dbReference type="RefSeq" id="WP_354697134.1">
    <property type="nucleotide sequence ID" value="NZ_JAZHOG010000021.1"/>
</dbReference>
<keyword evidence="1" id="KW-1133">Transmembrane helix</keyword>
<keyword evidence="3" id="KW-1185">Reference proteome</keyword>
<evidence type="ECO:0000313" key="2">
    <source>
        <dbReference type="EMBL" id="MEJ8569807.1"/>
    </source>
</evidence>
<reference evidence="2 3" key="1">
    <citation type="submission" date="2024-02" db="EMBL/GenBank/DDBJ databases">
        <title>A novel Wenzhouxiangellaceae bacterium, isolated from coastal sediments.</title>
        <authorList>
            <person name="Du Z.-J."/>
            <person name="Ye Y.-Q."/>
            <person name="Zhang X.-Y."/>
        </authorList>
    </citation>
    <scope>NUCLEOTIDE SEQUENCE [LARGE SCALE GENOMIC DNA]</scope>
    <source>
        <strain evidence="2 3">CH-27</strain>
    </source>
</reference>
<feature type="transmembrane region" description="Helical" evidence="1">
    <location>
        <begin position="88"/>
        <end position="110"/>
    </location>
</feature>
<proteinExistence type="predicted"/>
<keyword evidence="1" id="KW-0812">Transmembrane</keyword>
<protein>
    <submittedName>
        <fullName evidence="2">Uncharacterized protein</fullName>
    </submittedName>
</protein>
<dbReference type="AlphaFoldDB" id="A0AAW9RCA3"/>
<feature type="transmembrane region" description="Helical" evidence="1">
    <location>
        <begin position="54"/>
        <end position="76"/>
    </location>
</feature>
<dbReference type="EMBL" id="JAZHOG010000021">
    <property type="protein sequence ID" value="MEJ8569807.1"/>
    <property type="molecule type" value="Genomic_DNA"/>
</dbReference>
<gene>
    <name evidence="2" type="ORF">V3330_19425</name>
</gene>
<evidence type="ECO:0000256" key="1">
    <source>
        <dbReference type="SAM" id="Phobius"/>
    </source>
</evidence>
<feature type="transmembrane region" description="Helical" evidence="1">
    <location>
        <begin position="21"/>
        <end position="42"/>
    </location>
</feature>
<accession>A0AAW9RCA3</accession>
<name>A0AAW9RCA3_9GAMM</name>
<feature type="transmembrane region" description="Helical" evidence="1">
    <location>
        <begin position="125"/>
        <end position="143"/>
    </location>
</feature>
<organism evidence="2 3">
    <name type="scientific">Elongatibacter sediminis</name>
    <dbReference type="NCBI Taxonomy" id="3119006"/>
    <lineage>
        <taxon>Bacteria</taxon>
        <taxon>Pseudomonadati</taxon>
        <taxon>Pseudomonadota</taxon>
        <taxon>Gammaproteobacteria</taxon>
        <taxon>Chromatiales</taxon>
        <taxon>Wenzhouxiangellaceae</taxon>
        <taxon>Elongatibacter</taxon>
    </lineage>
</organism>
<comment type="caution">
    <text evidence="2">The sequence shown here is derived from an EMBL/GenBank/DDBJ whole genome shotgun (WGS) entry which is preliminary data.</text>
</comment>
<dbReference type="Proteomes" id="UP001359886">
    <property type="component" value="Unassembled WGS sequence"/>
</dbReference>
<keyword evidence="1" id="KW-0472">Membrane</keyword>
<evidence type="ECO:0000313" key="3">
    <source>
        <dbReference type="Proteomes" id="UP001359886"/>
    </source>
</evidence>
<sequence length="150" mass="16143">MAVGRRAREGEIHVSGLFLTSVRYGLVYFLLVFGAGFALAPVRELVLAPAIGPLWAELFEMPVMAAFIWLAAGWVVRRPGMAGRAAMCLVAGLLALALMVLAELSVVWLVRGMTLAEYAASREPVTGVIYLAMLLVFALLPWLRSGPGRG</sequence>